<evidence type="ECO:0000256" key="1">
    <source>
        <dbReference type="SAM" id="Phobius"/>
    </source>
</evidence>
<keyword evidence="1" id="KW-0812">Transmembrane</keyword>
<keyword evidence="4" id="KW-1185">Reference proteome</keyword>
<sequence length="143" mass="15405">MTVSAKFTVLVALAASRCSAQAPSYDCDADYADWKASWSYDKQAWCCENRGSACSTADGPAFDCGAALENWQKAWSDKKKAHCCEVTDGAAGCESRSIISSSIVDASVTWAEATVRDILLVVVLLIVIGVLVFLIYKARDRGH</sequence>
<organism evidence="3 4">
    <name type="scientific">Prorocentrum cordatum</name>
    <dbReference type="NCBI Taxonomy" id="2364126"/>
    <lineage>
        <taxon>Eukaryota</taxon>
        <taxon>Sar</taxon>
        <taxon>Alveolata</taxon>
        <taxon>Dinophyceae</taxon>
        <taxon>Prorocentrales</taxon>
        <taxon>Prorocentraceae</taxon>
        <taxon>Prorocentrum</taxon>
    </lineage>
</organism>
<feature type="signal peptide" evidence="2">
    <location>
        <begin position="1"/>
        <end position="20"/>
    </location>
</feature>
<evidence type="ECO:0000313" key="4">
    <source>
        <dbReference type="Proteomes" id="UP001189429"/>
    </source>
</evidence>
<feature type="transmembrane region" description="Helical" evidence="1">
    <location>
        <begin position="118"/>
        <end position="136"/>
    </location>
</feature>
<evidence type="ECO:0000313" key="3">
    <source>
        <dbReference type="EMBL" id="CAK0806203.1"/>
    </source>
</evidence>
<reference evidence="3" key="1">
    <citation type="submission" date="2023-10" db="EMBL/GenBank/DDBJ databases">
        <authorList>
            <person name="Chen Y."/>
            <person name="Shah S."/>
            <person name="Dougan E. K."/>
            <person name="Thang M."/>
            <person name="Chan C."/>
        </authorList>
    </citation>
    <scope>NUCLEOTIDE SEQUENCE [LARGE SCALE GENOMIC DNA]</scope>
</reference>
<evidence type="ECO:0000256" key="2">
    <source>
        <dbReference type="SAM" id="SignalP"/>
    </source>
</evidence>
<accession>A0ABN9QJH0</accession>
<comment type="caution">
    <text evidence="3">The sequence shown here is derived from an EMBL/GenBank/DDBJ whole genome shotgun (WGS) entry which is preliminary data.</text>
</comment>
<keyword evidence="1" id="KW-0472">Membrane</keyword>
<evidence type="ECO:0008006" key="5">
    <source>
        <dbReference type="Google" id="ProtNLM"/>
    </source>
</evidence>
<dbReference type="Proteomes" id="UP001189429">
    <property type="component" value="Unassembled WGS sequence"/>
</dbReference>
<gene>
    <name evidence="3" type="ORF">PCOR1329_LOCUS12523</name>
</gene>
<keyword evidence="1" id="KW-1133">Transmembrane helix</keyword>
<protein>
    <recommendedName>
        <fullName evidence="5">Cellulase</fullName>
    </recommendedName>
</protein>
<keyword evidence="2" id="KW-0732">Signal</keyword>
<proteinExistence type="predicted"/>
<dbReference type="EMBL" id="CAUYUJ010003669">
    <property type="protein sequence ID" value="CAK0806203.1"/>
    <property type="molecule type" value="Genomic_DNA"/>
</dbReference>
<feature type="chain" id="PRO_5045314770" description="Cellulase" evidence="2">
    <location>
        <begin position="21"/>
        <end position="143"/>
    </location>
</feature>
<name>A0ABN9QJH0_9DINO</name>